<organism evidence="2 3">
    <name type="scientific">Agromyces larvae</name>
    <dbReference type="NCBI Taxonomy" id="2929802"/>
    <lineage>
        <taxon>Bacteria</taxon>
        <taxon>Bacillati</taxon>
        <taxon>Actinomycetota</taxon>
        <taxon>Actinomycetes</taxon>
        <taxon>Micrococcales</taxon>
        <taxon>Microbacteriaceae</taxon>
        <taxon>Agromyces</taxon>
    </lineage>
</organism>
<gene>
    <name evidence="2" type="ORF">MTO99_18540</name>
</gene>
<dbReference type="Pfam" id="PF13460">
    <property type="entry name" value="NAD_binding_10"/>
    <property type="match status" value="1"/>
</dbReference>
<name>A0ABY4C2A8_9MICO</name>
<dbReference type="InterPro" id="IPR036291">
    <property type="entry name" value="NAD(P)-bd_dom_sf"/>
</dbReference>
<protein>
    <submittedName>
        <fullName evidence="2">NAD(P)H-binding protein</fullName>
    </submittedName>
</protein>
<reference evidence="2 3" key="1">
    <citation type="submission" date="2022-03" db="EMBL/GenBank/DDBJ databases">
        <title>Mucilaginibacter sp. isolated from the gut of Protaetia brevitarsis seulensis larvae.</title>
        <authorList>
            <person name="Won M."/>
            <person name="Kim S.-J."/>
            <person name="Kwon S.-W."/>
        </authorList>
    </citation>
    <scope>NUCLEOTIDE SEQUENCE [LARGE SCALE GENOMIC DNA]</scope>
    <source>
        <strain evidence="2 3">CFWR-12</strain>
    </source>
</reference>
<dbReference type="PANTHER" id="PTHR12126">
    <property type="entry name" value="NADH-UBIQUINONE OXIDOREDUCTASE 39 KDA SUBUNIT-RELATED"/>
    <property type="match status" value="1"/>
</dbReference>
<dbReference type="SUPFAM" id="SSF51735">
    <property type="entry name" value="NAD(P)-binding Rossmann-fold domains"/>
    <property type="match status" value="1"/>
</dbReference>
<accession>A0ABY4C2A8</accession>
<feature type="domain" description="NAD(P)-binding" evidence="1">
    <location>
        <begin position="7"/>
        <end position="135"/>
    </location>
</feature>
<dbReference type="Gene3D" id="3.40.50.720">
    <property type="entry name" value="NAD(P)-binding Rossmann-like Domain"/>
    <property type="match status" value="1"/>
</dbReference>
<dbReference type="PANTHER" id="PTHR12126:SF11">
    <property type="entry name" value="NADH DEHYDROGENASE [UBIQUINONE] 1 ALPHA SUBCOMPLEX SUBUNIT 9, MITOCHONDRIAL"/>
    <property type="match status" value="1"/>
</dbReference>
<evidence type="ECO:0000313" key="2">
    <source>
        <dbReference type="EMBL" id="UOE44126.1"/>
    </source>
</evidence>
<proteinExistence type="predicted"/>
<evidence type="ECO:0000259" key="1">
    <source>
        <dbReference type="Pfam" id="PF13460"/>
    </source>
</evidence>
<dbReference type="RefSeq" id="WP_243555654.1">
    <property type="nucleotide sequence ID" value="NZ_CP094528.1"/>
</dbReference>
<dbReference type="InterPro" id="IPR016040">
    <property type="entry name" value="NAD(P)-bd_dom"/>
</dbReference>
<dbReference type="EMBL" id="CP094528">
    <property type="protein sequence ID" value="UOE44126.1"/>
    <property type="molecule type" value="Genomic_DNA"/>
</dbReference>
<sequence length="251" mass="26253">MRIVVVGATGTIGRGIVPALVDAGHEVVAASRATGVDAFTGAGLAEAVAGADAVVDVLRPASDQASGDEVRAFFETTTANLLAAERAAGVAHHVALSVVGCDRVPESGFLHAKAVQEQVIRTAGSPFTIVRATQFFEFVAHIADTLAVDGVVRVPPGRQQPMAASDVSTALARIAVADPQNGILEIAGPEPFAMVDLVRRVQAWRGDIRPVVVDPDARYFGTRLTGDELLPGPDAELATTTFEEWLSGRRR</sequence>
<keyword evidence="3" id="KW-1185">Reference proteome</keyword>
<dbReference type="InterPro" id="IPR051207">
    <property type="entry name" value="ComplexI_NDUFA9_subunit"/>
</dbReference>
<dbReference type="Proteomes" id="UP000832097">
    <property type="component" value="Chromosome"/>
</dbReference>
<evidence type="ECO:0000313" key="3">
    <source>
        <dbReference type="Proteomes" id="UP000832097"/>
    </source>
</evidence>